<dbReference type="Proteomes" id="UP000823604">
    <property type="component" value="Unassembled WGS sequence"/>
</dbReference>
<dbReference type="Pfam" id="PF08139">
    <property type="entry name" value="LPAM_1"/>
    <property type="match status" value="1"/>
</dbReference>
<protein>
    <recommendedName>
        <fullName evidence="1">Type IV secretion system putative lipoprotein virB7</fullName>
    </recommendedName>
</protein>
<reference evidence="4" key="2">
    <citation type="journal article" date="2021" name="PeerJ">
        <title>Extensive microbial diversity within the chicken gut microbiome revealed by metagenomics and culture.</title>
        <authorList>
            <person name="Gilroy R."/>
            <person name="Ravi A."/>
            <person name="Getino M."/>
            <person name="Pursley I."/>
            <person name="Horton D.L."/>
            <person name="Alikhan N.F."/>
            <person name="Baker D."/>
            <person name="Gharbi K."/>
            <person name="Hall N."/>
            <person name="Watson M."/>
            <person name="Adriaenssens E.M."/>
            <person name="Foster-Nyarko E."/>
            <person name="Jarju S."/>
            <person name="Secka A."/>
            <person name="Antonio M."/>
            <person name="Oren A."/>
            <person name="Chaudhuri R.R."/>
            <person name="La Ragione R."/>
            <person name="Hildebrand F."/>
            <person name="Pallen M.J."/>
        </authorList>
    </citation>
    <scope>NUCLEOTIDE SEQUENCE</scope>
    <source>
        <strain evidence="4">B1-8020</strain>
    </source>
</reference>
<comment type="caution">
    <text evidence="4">The sequence shown here is derived from an EMBL/GenBank/DDBJ whole genome shotgun (WGS) entry which is preliminary data.</text>
</comment>
<evidence type="ECO:0000313" key="4">
    <source>
        <dbReference type="EMBL" id="MBO8473383.1"/>
    </source>
</evidence>
<feature type="chain" id="PRO_5039285267" description="Type IV secretion system putative lipoprotein virB7" evidence="3">
    <location>
        <begin position="21"/>
        <end position="240"/>
    </location>
</feature>
<evidence type="ECO:0000313" key="5">
    <source>
        <dbReference type="Proteomes" id="UP000823604"/>
    </source>
</evidence>
<dbReference type="AlphaFoldDB" id="A0A9D9IKA6"/>
<proteinExistence type="predicted"/>
<evidence type="ECO:0000256" key="1">
    <source>
        <dbReference type="ARBA" id="ARBA00017922"/>
    </source>
</evidence>
<dbReference type="Pfam" id="PF14717">
    <property type="entry name" value="DUF4465"/>
    <property type="match status" value="1"/>
</dbReference>
<gene>
    <name evidence="4" type="ORF">IAB81_07115</name>
</gene>
<dbReference type="EMBL" id="JADIMA010000068">
    <property type="protein sequence ID" value="MBO8473383.1"/>
    <property type="molecule type" value="Genomic_DNA"/>
</dbReference>
<dbReference type="InterPro" id="IPR027828">
    <property type="entry name" value="DUF4465"/>
</dbReference>
<reference evidence="4" key="1">
    <citation type="submission" date="2020-10" db="EMBL/GenBank/DDBJ databases">
        <authorList>
            <person name="Gilroy R."/>
        </authorList>
    </citation>
    <scope>NUCLEOTIDE SEQUENCE</scope>
    <source>
        <strain evidence="4">B1-8020</strain>
    </source>
</reference>
<organism evidence="4 5">
    <name type="scientific">Candidatus Merdivivens pullicola</name>
    <dbReference type="NCBI Taxonomy" id="2840872"/>
    <lineage>
        <taxon>Bacteria</taxon>
        <taxon>Pseudomonadati</taxon>
        <taxon>Bacteroidota</taxon>
        <taxon>Bacteroidia</taxon>
        <taxon>Bacteroidales</taxon>
        <taxon>Muribaculaceae</taxon>
        <taxon>Muribaculaceae incertae sedis</taxon>
        <taxon>Candidatus Merdivivens</taxon>
    </lineage>
</organism>
<accession>A0A9D9IKA6</accession>
<evidence type="ECO:0000256" key="2">
    <source>
        <dbReference type="ARBA" id="ARBA00022729"/>
    </source>
</evidence>
<evidence type="ECO:0000256" key="3">
    <source>
        <dbReference type="SAM" id="SignalP"/>
    </source>
</evidence>
<keyword evidence="2 3" id="KW-0732">Signal</keyword>
<sequence>MKRILFFILSVLAVSSCSFLENKDFIHAEVTFEDINLDESGYIASVPYSYGGGIVTFANNYQAEFGSYEGFAFSCLNDTATPGYDNQYSVFAGGGAGGSSNFAVYYYNTFASQLEGKKIIFSDDIRVNLESVCVTNSTYAAIAIKEGSSFSKKFGAGDWFLLTIQATCADGSVKTQEYYLADFRDGKTYICDKWVEVDLSSMTDVLYLDFILTSSDTGEYGMNTPAYFCLDNLKFRYREY</sequence>
<dbReference type="InterPro" id="IPR012640">
    <property type="entry name" value="Membr_lipoprot_lipid_attach_CS"/>
</dbReference>
<dbReference type="Gene3D" id="2.60.120.1350">
    <property type="entry name" value="Protein of unknown function DUF4465"/>
    <property type="match status" value="1"/>
</dbReference>
<name>A0A9D9IKA6_9BACT</name>
<feature type="signal peptide" evidence="3">
    <location>
        <begin position="1"/>
        <end position="20"/>
    </location>
</feature>
<dbReference type="PROSITE" id="PS51257">
    <property type="entry name" value="PROKAR_LIPOPROTEIN"/>
    <property type="match status" value="1"/>
</dbReference>